<proteinExistence type="predicted"/>
<dbReference type="AlphaFoldDB" id="A0A9D2IZ42"/>
<dbReference type="EMBL" id="DXBV01000013">
    <property type="protein sequence ID" value="HIZ29829.1"/>
    <property type="molecule type" value="Genomic_DNA"/>
</dbReference>
<evidence type="ECO:0000313" key="1">
    <source>
        <dbReference type="EMBL" id="HIZ29829.1"/>
    </source>
</evidence>
<organism evidence="1 2">
    <name type="scientific">Candidatus Allofournierella merdipullorum</name>
    <dbReference type="NCBI Taxonomy" id="2838595"/>
    <lineage>
        <taxon>Bacteria</taxon>
        <taxon>Bacillati</taxon>
        <taxon>Bacillota</taxon>
        <taxon>Clostridia</taxon>
        <taxon>Eubacteriales</taxon>
        <taxon>Oscillospiraceae</taxon>
        <taxon>Allofournierella</taxon>
    </lineage>
</organism>
<name>A0A9D2IZ42_9FIRM</name>
<sequence length="72" mass="8070">MNRMDLDTAVYDMECGINALCAIYTAMSSGEFPAEEHLDGLYFVYSHLFEAAKAIRLEVDKNDKQPHRKGGA</sequence>
<accession>A0A9D2IZ42</accession>
<gene>
    <name evidence="1" type="ORF">H9813_01155</name>
</gene>
<reference evidence="1" key="2">
    <citation type="submission" date="2021-04" db="EMBL/GenBank/DDBJ databases">
        <authorList>
            <person name="Gilroy R."/>
        </authorList>
    </citation>
    <scope>NUCLEOTIDE SEQUENCE</scope>
    <source>
        <strain evidence="1">ChiGjej4B4-18154</strain>
    </source>
</reference>
<dbReference type="Proteomes" id="UP000824035">
    <property type="component" value="Unassembled WGS sequence"/>
</dbReference>
<reference evidence="1" key="1">
    <citation type="journal article" date="2021" name="PeerJ">
        <title>Extensive microbial diversity within the chicken gut microbiome revealed by metagenomics and culture.</title>
        <authorList>
            <person name="Gilroy R."/>
            <person name="Ravi A."/>
            <person name="Getino M."/>
            <person name="Pursley I."/>
            <person name="Horton D.L."/>
            <person name="Alikhan N.F."/>
            <person name="Baker D."/>
            <person name="Gharbi K."/>
            <person name="Hall N."/>
            <person name="Watson M."/>
            <person name="Adriaenssens E.M."/>
            <person name="Foster-Nyarko E."/>
            <person name="Jarju S."/>
            <person name="Secka A."/>
            <person name="Antonio M."/>
            <person name="Oren A."/>
            <person name="Chaudhuri R.R."/>
            <person name="La Ragione R."/>
            <person name="Hildebrand F."/>
            <person name="Pallen M.J."/>
        </authorList>
    </citation>
    <scope>NUCLEOTIDE SEQUENCE</scope>
    <source>
        <strain evidence="1">ChiGjej4B4-18154</strain>
    </source>
</reference>
<protein>
    <submittedName>
        <fullName evidence="1">Uncharacterized protein</fullName>
    </submittedName>
</protein>
<evidence type="ECO:0000313" key="2">
    <source>
        <dbReference type="Proteomes" id="UP000824035"/>
    </source>
</evidence>
<comment type="caution">
    <text evidence="1">The sequence shown here is derived from an EMBL/GenBank/DDBJ whole genome shotgun (WGS) entry which is preliminary data.</text>
</comment>